<sequence length="161" mass="18624">MSMGHLCSSSTCNECRKKFRSVSSRRDEGWNKKDASLICHYGEKFVLRTVKTSETTTAVVEVAPAGHQWRNSEGRRYGQERRRVVECATTSKTEAGETTGSTRVAQRAKEWHMWTNPQRKTKLHRGRRRFTQRKKKLCDANGSFAGFENMKWSYYLGYSNT</sequence>
<dbReference type="Gramene" id="KOM57278">
    <property type="protein sequence ID" value="KOM57278"/>
    <property type="gene ID" value="LR48_Vigan11g031000"/>
</dbReference>
<gene>
    <name evidence="1" type="ORF">LR48_Vigan11g031000</name>
</gene>
<protein>
    <submittedName>
        <fullName evidence="1">Uncharacterized protein</fullName>
    </submittedName>
</protein>
<proteinExistence type="predicted"/>
<accession>A0A0L9VQP6</accession>
<evidence type="ECO:0000313" key="1">
    <source>
        <dbReference type="EMBL" id="KOM57278.1"/>
    </source>
</evidence>
<evidence type="ECO:0000313" key="2">
    <source>
        <dbReference type="Proteomes" id="UP000053144"/>
    </source>
</evidence>
<dbReference type="EMBL" id="CM003381">
    <property type="protein sequence ID" value="KOM57278.1"/>
    <property type="molecule type" value="Genomic_DNA"/>
</dbReference>
<organism evidence="1 2">
    <name type="scientific">Phaseolus angularis</name>
    <name type="common">Azuki bean</name>
    <name type="synonym">Vigna angularis</name>
    <dbReference type="NCBI Taxonomy" id="3914"/>
    <lineage>
        <taxon>Eukaryota</taxon>
        <taxon>Viridiplantae</taxon>
        <taxon>Streptophyta</taxon>
        <taxon>Embryophyta</taxon>
        <taxon>Tracheophyta</taxon>
        <taxon>Spermatophyta</taxon>
        <taxon>Magnoliopsida</taxon>
        <taxon>eudicotyledons</taxon>
        <taxon>Gunneridae</taxon>
        <taxon>Pentapetalae</taxon>
        <taxon>rosids</taxon>
        <taxon>fabids</taxon>
        <taxon>Fabales</taxon>
        <taxon>Fabaceae</taxon>
        <taxon>Papilionoideae</taxon>
        <taxon>50 kb inversion clade</taxon>
        <taxon>NPAAA clade</taxon>
        <taxon>indigoferoid/millettioid clade</taxon>
        <taxon>Phaseoleae</taxon>
        <taxon>Vigna</taxon>
    </lineage>
</organism>
<name>A0A0L9VQP6_PHAAN</name>
<reference evidence="2" key="1">
    <citation type="journal article" date="2015" name="Proc. Natl. Acad. Sci. U.S.A.">
        <title>Genome sequencing of adzuki bean (Vigna angularis) provides insight into high starch and low fat accumulation and domestication.</title>
        <authorList>
            <person name="Yang K."/>
            <person name="Tian Z."/>
            <person name="Chen C."/>
            <person name="Luo L."/>
            <person name="Zhao B."/>
            <person name="Wang Z."/>
            <person name="Yu L."/>
            <person name="Li Y."/>
            <person name="Sun Y."/>
            <person name="Li W."/>
            <person name="Chen Y."/>
            <person name="Li Y."/>
            <person name="Zhang Y."/>
            <person name="Ai D."/>
            <person name="Zhao J."/>
            <person name="Shang C."/>
            <person name="Ma Y."/>
            <person name="Wu B."/>
            <person name="Wang M."/>
            <person name="Gao L."/>
            <person name="Sun D."/>
            <person name="Zhang P."/>
            <person name="Guo F."/>
            <person name="Wang W."/>
            <person name="Li Y."/>
            <person name="Wang J."/>
            <person name="Varshney R.K."/>
            <person name="Wang J."/>
            <person name="Ling H.Q."/>
            <person name="Wan P."/>
        </authorList>
    </citation>
    <scope>NUCLEOTIDE SEQUENCE</scope>
    <source>
        <strain evidence="2">cv. Jingnong 6</strain>
    </source>
</reference>
<dbReference type="AlphaFoldDB" id="A0A0L9VQP6"/>
<dbReference type="Proteomes" id="UP000053144">
    <property type="component" value="Chromosome 11"/>
</dbReference>